<comment type="similarity">
    <text evidence="1">Belongs to the peptidase C1 family.</text>
</comment>
<comment type="caution">
    <text evidence="7">The sequence shown here is derived from an EMBL/GenBank/DDBJ whole genome shotgun (WGS) entry which is preliminary data.</text>
</comment>
<dbReference type="InterPro" id="IPR038765">
    <property type="entry name" value="Papain-like_cys_pep_sf"/>
</dbReference>
<dbReference type="EMBL" id="CAMGYJ010000006">
    <property type="protein sequence ID" value="CAI0435938.1"/>
    <property type="molecule type" value="Genomic_DNA"/>
</dbReference>
<keyword evidence="3" id="KW-0378">Hydrolase</keyword>
<keyword evidence="5" id="KW-1015">Disulfide bond</keyword>
<evidence type="ECO:0000259" key="6">
    <source>
        <dbReference type="SMART" id="SM00645"/>
    </source>
</evidence>
<dbReference type="GO" id="GO:0006508">
    <property type="term" value="P:proteolysis"/>
    <property type="evidence" value="ECO:0007669"/>
    <property type="project" value="UniProtKB-KW"/>
</dbReference>
<evidence type="ECO:0000313" key="8">
    <source>
        <dbReference type="Proteomes" id="UP001154282"/>
    </source>
</evidence>
<evidence type="ECO:0000256" key="2">
    <source>
        <dbReference type="ARBA" id="ARBA00022670"/>
    </source>
</evidence>
<dbReference type="CDD" id="cd02248">
    <property type="entry name" value="Peptidase_C1A"/>
    <property type="match status" value="1"/>
</dbReference>
<keyword evidence="8" id="KW-1185">Reference proteome</keyword>
<keyword evidence="4" id="KW-0788">Thiol protease</keyword>
<organism evidence="7 8">
    <name type="scientific">Linum tenue</name>
    <dbReference type="NCBI Taxonomy" id="586396"/>
    <lineage>
        <taxon>Eukaryota</taxon>
        <taxon>Viridiplantae</taxon>
        <taxon>Streptophyta</taxon>
        <taxon>Embryophyta</taxon>
        <taxon>Tracheophyta</taxon>
        <taxon>Spermatophyta</taxon>
        <taxon>Magnoliopsida</taxon>
        <taxon>eudicotyledons</taxon>
        <taxon>Gunneridae</taxon>
        <taxon>Pentapetalae</taxon>
        <taxon>rosids</taxon>
        <taxon>fabids</taxon>
        <taxon>Malpighiales</taxon>
        <taxon>Linaceae</taxon>
        <taxon>Linum</taxon>
    </lineage>
</organism>
<dbReference type="AlphaFoldDB" id="A0AAV0LNL8"/>
<dbReference type="Proteomes" id="UP001154282">
    <property type="component" value="Unassembled WGS sequence"/>
</dbReference>
<evidence type="ECO:0000256" key="4">
    <source>
        <dbReference type="ARBA" id="ARBA00022807"/>
    </source>
</evidence>
<sequence length="117" mass="12150">STQGGCGSCWAFSTAGALEGAHFLATGELVSLSEQQLVDCDHEDAGCNGGLMTSAYEYTLKAGGLEREEAYPYTGTDGTCKFDKSKVVASVSNFSVITSDEDQIAANLVKHGPLSSS</sequence>
<dbReference type="InterPro" id="IPR039417">
    <property type="entry name" value="Peptidase_C1A_papain-like"/>
</dbReference>
<dbReference type="PANTHER" id="PTHR12411">
    <property type="entry name" value="CYSTEINE PROTEASE FAMILY C1-RELATED"/>
    <property type="match status" value="1"/>
</dbReference>
<evidence type="ECO:0000256" key="3">
    <source>
        <dbReference type="ARBA" id="ARBA00022801"/>
    </source>
</evidence>
<reference evidence="7" key="1">
    <citation type="submission" date="2022-08" db="EMBL/GenBank/DDBJ databases">
        <authorList>
            <person name="Gutierrez-Valencia J."/>
        </authorList>
    </citation>
    <scope>NUCLEOTIDE SEQUENCE</scope>
</reference>
<protein>
    <recommendedName>
        <fullName evidence="6">Peptidase C1A papain C-terminal domain-containing protein</fullName>
    </recommendedName>
</protein>
<gene>
    <name evidence="7" type="ORF">LITE_LOCUS24884</name>
</gene>
<accession>A0AAV0LNL8</accession>
<evidence type="ECO:0000256" key="5">
    <source>
        <dbReference type="ARBA" id="ARBA00023157"/>
    </source>
</evidence>
<dbReference type="InterPro" id="IPR000169">
    <property type="entry name" value="Pept_cys_AS"/>
</dbReference>
<name>A0AAV0LNL8_9ROSI</name>
<dbReference type="Gene3D" id="3.90.70.10">
    <property type="entry name" value="Cysteine proteinases"/>
    <property type="match status" value="1"/>
</dbReference>
<evidence type="ECO:0000313" key="7">
    <source>
        <dbReference type="EMBL" id="CAI0435938.1"/>
    </source>
</evidence>
<evidence type="ECO:0000256" key="1">
    <source>
        <dbReference type="ARBA" id="ARBA00008455"/>
    </source>
</evidence>
<dbReference type="InterPro" id="IPR000668">
    <property type="entry name" value="Peptidase_C1A_C"/>
</dbReference>
<dbReference type="SUPFAM" id="SSF54001">
    <property type="entry name" value="Cysteine proteinases"/>
    <property type="match status" value="1"/>
</dbReference>
<dbReference type="GO" id="GO:0008234">
    <property type="term" value="F:cysteine-type peptidase activity"/>
    <property type="evidence" value="ECO:0007669"/>
    <property type="project" value="UniProtKB-KW"/>
</dbReference>
<feature type="domain" description="Peptidase C1A papain C-terminal" evidence="6">
    <location>
        <begin position="1"/>
        <end position="117"/>
    </location>
</feature>
<keyword evidence="2" id="KW-0645">Protease</keyword>
<feature type="non-terminal residue" evidence="7">
    <location>
        <position position="1"/>
    </location>
</feature>
<dbReference type="Pfam" id="PF00112">
    <property type="entry name" value="Peptidase_C1"/>
    <property type="match status" value="1"/>
</dbReference>
<dbReference type="PROSITE" id="PS00139">
    <property type="entry name" value="THIOL_PROTEASE_CYS"/>
    <property type="match status" value="1"/>
</dbReference>
<dbReference type="InterPro" id="IPR013128">
    <property type="entry name" value="Peptidase_C1A"/>
</dbReference>
<dbReference type="SMART" id="SM00645">
    <property type="entry name" value="Pept_C1"/>
    <property type="match status" value="1"/>
</dbReference>
<proteinExistence type="inferred from homology"/>